<evidence type="ECO:0000256" key="1">
    <source>
        <dbReference type="SAM" id="MobiDB-lite"/>
    </source>
</evidence>
<dbReference type="Proteomes" id="UP000268014">
    <property type="component" value="Unassembled WGS sequence"/>
</dbReference>
<dbReference type="EMBL" id="UZAF01020126">
    <property type="protein sequence ID" value="VDO66708.1"/>
    <property type="molecule type" value="Genomic_DNA"/>
</dbReference>
<feature type="compositionally biased region" description="Polar residues" evidence="1">
    <location>
        <begin position="1"/>
        <end position="12"/>
    </location>
</feature>
<proteinExistence type="predicted"/>
<dbReference type="WBParaSite" id="HPLM_0001774401-mRNA-1">
    <property type="protein sequence ID" value="HPLM_0001774401-mRNA-1"/>
    <property type="gene ID" value="HPLM_0001774401"/>
</dbReference>
<accession>A0A0N4X0G3</accession>
<name>A0A0N4X0G3_HAEPC</name>
<gene>
    <name evidence="2" type="ORF">HPLM_LOCUS17736</name>
</gene>
<evidence type="ECO:0000313" key="4">
    <source>
        <dbReference type="WBParaSite" id="HPLM_0001774401-mRNA-1"/>
    </source>
</evidence>
<feature type="region of interest" description="Disordered" evidence="1">
    <location>
        <begin position="1"/>
        <end position="63"/>
    </location>
</feature>
<reference evidence="4" key="1">
    <citation type="submission" date="2017-02" db="UniProtKB">
        <authorList>
            <consortium name="WormBaseParasite"/>
        </authorList>
    </citation>
    <scope>IDENTIFICATION</scope>
</reference>
<sequence length="80" mass="9135">MSQAMHGNSETSHMGDQKEYDRGKKEMDLRGNKMKNKRLNTRKGENCASLINDSESGKKQLKHKHDISFGVVHDSSEIFK</sequence>
<organism evidence="4">
    <name type="scientific">Haemonchus placei</name>
    <name type="common">Barber's pole worm</name>
    <dbReference type="NCBI Taxonomy" id="6290"/>
    <lineage>
        <taxon>Eukaryota</taxon>
        <taxon>Metazoa</taxon>
        <taxon>Ecdysozoa</taxon>
        <taxon>Nematoda</taxon>
        <taxon>Chromadorea</taxon>
        <taxon>Rhabditida</taxon>
        <taxon>Rhabditina</taxon>
        <taxon>Rhabditomorpha</taxon>
        <taxon>Strongyloidea</taxon>
        <taxon>Trichostrongylidae</taxon>
        <taxon>Haemonchus</taxon>
    </lineage>
</organism>
<feature type="compositionally biased region" description="Basic and acidic residues" evidence="1">
    <location>
        <begin position="13"/>
        <end position="31"/>
    </location>
</feature>
<evidence type="ECO:0000313" key="2">
    <source>
        <dbReference type="EMBL" id="VDO66708.1"/>
    </source>
</evidence>
<evidence type="ECO:0000313" key="3">
    <source>
        <dbReference type="Proteomes" id="UP000268014"/>
    </source>
</evidence>
<dbReference type="AlphaFoldDB" id="A0A0N4X0G3"/>
<feature type="compositionally biased region" description="Basic residues" evidence="1">
    <location>
        <begin position="32"/>
        <end position="41"/>
    </location>
</feature>
<keyword evidence="3" id="KW-1185">Reference proteome</keyword>
<protein>
    <submittedName>
        <fullName evidence="4">Ovule protein</fullName>
    </submittedName>
</protein>
<reference evidence="2 3" key="2">
    <citation type="submission" date="2018-11" db="EMBL/GenBank/DDBJ databases">
        <authorList>
            <consortium name="Pathogen Informatics"/>
        </authorList>
    </citation>
    <scope>NUCLEOTIDE SEQUENCE [LARGE SCALE GENOMIC DNA]</scope>
    <source>
        <strain evidence="2 3">MHpl1</strain>
    </source>
</reference>